<evidence type="ECO:0000313" key="6">
    <source>
        <dbReference type="EMBL" id="RZT93157.1"/>
    </source>
</evidence>
<sequence length="122" mass="12821">MQISDILLLVLIGLSAGLVGGSLGVGGGIVIVPALMFLFGYSQHQAQGTNLAFMLPPIGILAAYNYYKEGHIDIKVALILCIAFVAGGYIGSLVSIHLPAKTLKKIFGFFMLIVAIKMIAGK</sequence>
<feature type="transmembrane region" description="Helical" evidence="5">
    <location>
        <begin position="102"/>
        <end position="120"/>
    </location>
</feature>
<evidence type="ECO:0000313" key="7">
    <source>
        <dbReference type="Proteomes" id="UP000293562"/>
    </source>
</evidence>
<dbReference type="RefSeq" id="WP_207224469.1">
    <property type="nucleotide sequence ID" value="NZ_SHKN01000002.1"/>
</dbReference>
<keyword evidence="2 5" id="KW-0812">Transmembrane</keyword>
<evidence type="ECO:0000256" key="3">
    <source>
        <dbReference type="ARBA" id="ARBA00022989"/>
    </source>
</evidence>
<dbReference type="GO" id="GO:0005886">
    <property type="term" value="C:plasma membrane"/>
    <property type="evidence" value="ECO:0007669"/>
    <property type="project" value="UniProtKB-SubCell"/>
</dbReference>
<evidence type="ECO:0000256" key="2">
    <source>
        <dbReference type="ARBA" id="ARBA00022692"/>
    </source>
</evidence>
<feature type="transmembrane region" description="Helical" evidence="5">
    <location>
        <begin position="7"/>
        <end position="39"/>
    </location>
</feature>
<dbReference type="PANTHER" id="PTHR43701">
    <property type="entry name" value="MEMBRANE TRANSPORTER PROTEIN MJ0441-RELATED"/>
    <property type="match status" value="1"/>
</dbReference>
<keyword evidence="5" id="KW-1003">Cell membrane</keyword>
<reference evidence="6 7" key="1">
    <citation type="submission" date="2019-02" db="EMBL/GenBank/DDBJ databases">
        <title>Genomic Encyclopedia of Type Strains, Phase IV (KMG-IV): sequencing the most valuable type-strain genomes for metagenomic binning, comparative biology and taxonomic classification.</title>
        <authorList>
            <person name="Goeker M."/>
        </authorList>
    </citation>
    <scope>NUCLEOTIDE SEQUENCE [LARGE SCALE GENOMIC DNA]</scope>
    <source>
        <strain evidence="6 7">DSM 28825</strain>
    </source>
</reference>
<feature type="transmembrane region" description="Helical" evidence="5">
    <location>
        <begin position="51"/>
        <end position="67"/>
    </location>
</feature>
<dbReference type="PANTHER" id="PTHR43701:SF2">
    <property type="entry name" value="MEMBRANE TRANSPORTER PROTEIN YJNA-RELATED"/>
    <property type="match status" value="1"/>
</dbReference>
<evidence type="ECO:0000256" key="5">
    <source>
        <dbReference type="RuleBase" id="RU363041"/>
    </source>
</evidence>
<feature type="transmembrane region" description="Helical" evidence="5">
    <location>
        <begin position="76"/>
        <end position="96"/>
    </location>
</feature>
<dbReference type="Pfam" id="PF01925">
    <property type="entry name" value="TauE"/>
    <property type="match status" value="1"/>
</dbReference>
<dbReference type="Proteomes" id="UP000293562">
    <property type="component" value="Unassembled WGS sequence"/>
</dbReference>
<evidence type="ECO:0000256" key="1">
    <source>
        <dbReference type="ARBA" id="ARBA00004141"/>
    </source>
</evidence>
<keyword evidence="3 5" id="KW-1133">Transmembrane helix</keyword>
<protein>
    <recommendedName>
        <fullName evidence="5">Probable membrane transporter protein</fullName>
    </recommendedName>
</protein>
<comment type="similarity">
    <text evidence="5">Belongs to the 4-toluene sulfonate uptake permease (TSUP) (TC 2.A.102) family.</text>
</comment>
<comment type="caution">
    <text evidence="6">The sequence shown here is derived from an EMBL/GenBank/DDBJ whole genome shotgun (WGS) entry which is preliminary data.</text>
</comment>
<keyword evidence="7" id="KW-1185">Reference proteome</keyword>
<comment type="subcellular location">
    <subcellularLocation>
        <location evidence="5">Cell membrane</location>
        <topology evidence="5">Multi-pass membrane protein</topology>
    </subcellularLocation>
    <subcellularLocation>
        <location evidence="1">Membrane</location>
        <topology evidence="1">Multi-pass membrane protein</topology>
    </subcellularLocation>
</comment>
<dbReference type="InterPro" id="IPR051598">
    <property type="entry name" value="TSUP/Inactive_protease-like"/>
</dbReference>
<evidence type="ECO:0000256" key="4">
    <source>
        <dbReference type="ARBA" id="ARBA00023136"/>
    </source>
</evidence>
<accession>A0A4Q7VBG7</accession>
<dbReference type="InterPro" id="IPR002781">
    <property type="entry name" value="TM_pro_TauE-like"/>
</dbReference>
<dbReference type="EMBL" id="SHKN01000002">
    <property type="protein sequence ID" value="RZT93157.1"/>
    <property type="molecule type" value="Genomic_DNA"/>
</dbReference>
<organism evidence="6 7">
    <name type="scientific">Ancylomarina subtilis</name>
    <dbReference type="NCBI Taxonomy" id="1639035"/>
    <lineage>
        <taxon>Bacteria</taxon>
        <taxon>Pseudomonadati</taxon>
        <taxon>Bacteroidota</taxon>
        <taxon>Bacteroidia</taxon>
        <taxon>Marinilabiliales</taxon>
        <taxon>Marinifilaceae</taxon>
        <taxon>Ancylomarina</taxon>
    </lineage>
</organism>
<proteinExistence type="inferred from homology"/>
<gene>
    <name evidence="6" type="ORF">EV201_2309</name>
</gene>
<dbReference type="AlphaFoldDB" id="A0A4Q7VBG7"/>
<name>A0A4Q7VBG7_9BACT</name>
<keyword evidence="4 5" id="KW-0472">Membrane</keyword>